<evidence type="ECO:0000256" key="6">
    <source>
        <dbReference type="ARBA" id="ARBA00022763"/>
    </source>
</evidence>
<dbReference type="EMBL" id="QCXQ01000002">
    <property type="protein sequence ID" value="PWG00013.1"/>
    <property type="molecule type" value="Genomic_DNA"/>
</dbReference>
<gene>
    <name evidence="10" type="ORF">DCM90_03485</name>
</gene>
<dbReference type="RefSeq" id="WP_109249961.1">
    <property type="nucleotide sequence ID" value="NZ_QCXQ01000002.1"/>
</dbReference>
<reference evidence="10 11" key="1">
    <citation type="journal article" date="2018" name="Int. J. Syst. Evol. Microbiol.">
        <title>Lactobacillus bambusae sp. nov., isolated from a traditional fermented Ma-bamboo shoots of Taiwan.</title>
        <authorList>
            <person name="Wang L.-T."/>
        </authorList>
    </citation>
    <scope>NUCLEOTIDE SEQUENCE [LARGE SCALE GENOMIC DNA]</scope>
    <source>
        <strain evidence="10 11">BS-W1</strain>
    </source>
</reference>
<keyword evidence="5 10" id="KW-0808">Transferase</keyword>
<dbReference type="InterPro" id="IPR036388">
    <property type="entry name" value="WH-like_DNA-bd_sf"/>
</dbReference>
<name>A0A2V1MZ20_9LACO</name>
<keyword evidence="4 10" id="KW-0489">Methyltransferase</keyword>
<dbReference type="GO" id="GO:0006281">
    <property type="term" value="P:DNA repair"/>
    <property type="evidence" value="ECO:0007669"/>
    <property type="project" value="UniProtKB-KW"/>
</dbReference>
<accession>A0A2V1MZ20</accession>
<protein>
    <recommendedName>
        <fullName evidence="3">methylated-DNA--[protein]-cysteine S-methyltransferase</fullName>
        <ecNumber evidence="3">2.1.1.63</ecNumber>
    </recommendedName>
</protein>
<organism evidence="10 11">
    <name type="scientific">Levilactobacillus bambusae</name>
    <dbReference type="NCBI Taxonomy" id="2024736"/>
    <lineage>
        <taxon>Bacteria</taxon>
        <taxon>Bacillati</taxon>
        <taxon>Bacillota</taxon>
        <taxon>Bacilli</taxon>
        <taxon>Lactobacillales</taxon>
        <taxon>Lactobacillaceae</taxon>
        <taxon>Levilactobacillus</taxon>
    </lineage>
</organism>
<dbReference type="Proteomes" id="UP000245080">
    <property type="component" value="Unassembled WGS sequence"/>
</dbReference>
<keyword evidence="11" id="KW-1185">Reference proteome</keyword>
<evidence type="ECO:0000256" key="7">
    <source>
        <dbReference type="ARBA" id="ARBA00023204"/>
    </source>
</evidence>
<comment type="catalytic activity">
    <reaction evidence="8">
        <text>a 6-O-methyl-2'-deoxyguanosine in DNA + L-cysteinyl-[protein] = S-methyl-L-cysteinyl-[protein] + a 2'-deoxyguanosine in DNA</text>
        <dbReference type="Rhea" id="RHEA:24000"/>
        <dbReference type="Rhea" id="RHEA-COMP:10131"/>
        <dbReference type="Rhea" id="RHEA-COMP:10132"/>
        <dbReference type="Rhea" id="RHEA-COMP:11367"/>
        <dbReference type="Rhea" id="RHEA-COMP:11368"/>
        <dbReference type="ChEBI" id="CHEBI:29950"/>
        <dbReference type="ChEBI" id="CHEBI:82612"/>
        <dbReference type="ChEBI" id="CHEBI:85445"/>
        <dbReference type="ChEBI" id="CHEBI:85448"/>
        <dbReference type="EC" id="2.1.1.63"/>
    </reaction>
</comment>
<evidence type="ECO:0000256" key="5">
    <source>
        <dbReference type="ARBA" id="ARBA00022679"/>
    </source>
</evidence>
<dbReference type="OrthoDB" id="9802228at2"/>
<evidence type="ECO:0000259" key="9">
    <source>
        <dbReference type="Pfam" id="PF01035"/>
    </source>
</evidence>
<dbReference type="AlphaFoldDB" id="A0A2V1MZ20"/>
<dbReference type="NCBIfam" id="TIGR00589">
    <property type="entry name" value="ogt"/>
    <property type="match status" value="1"/>
</dbReference>
<keyword evidence="6" id="KW-0227">DNA damage</keyword>
<dbReference type="Pfam" id="PF01035">
    <property type="entry name" value="DNA_binding_1"/>
    <property type="match status" value="1"/>
</dbReference>
<feature type="domain" description="Methylated-DNA-[protein]-cysteine S-methyltransferase DNA binding" evidence="9">
    <location>
        <begin position="85"/>
        <end position="163"/>
    </location>
</feature>
<evidence type="ECO:0000256" key="2">
    <source>
        <dbReference type="ARBA" id="ARBA00008711"/>
    </source>
</evidence>
<evidence type="ECO:0000313" key="11">
    <source>
        <dbReference type="Proteomes" id="UP000245080"/>
    </source>
</evidence>
<dbReference type="InterPro" id="IPR036217">
    <property type="entry name" value="MethylDNA_cys_MeTrfase_DNAb"/>
</dbReference>
<dbReference type="EC" id="2.1.1.63" evidence="3"/>
<dbReference type="FunFam" id="1.10.10.10:FF:000214">
    <property type="entry name" value="Methylated-DNA--protein-cysteine methyltransferase"/>
    <property type="match status" value="1"/>
</dbReference>
<dbReference type="PROSITE" id="PS00374">
    <property type="entry name" value="MGMT"/>
    <property type="match status" value="1"/>
</dbReference>
<dbReference type="PANTHER" id="PTHR10815:SF12">
    <property type="entry name" value="METHYLATED-DNA--PROTEIN-CYSTEINE METHYLTRANSFERASE, INDUCIBLE"/>
    <property type="match status" value="1"/>
</dbReference>
<keyword evidence="7" id="KW-0234">DNA repair</keyword>
<evidence type="ECO:0000256" key="3">
    <source>
        <dbReference type="ARBA" id="ARBA00011918"/>
    </source>
</evidence>
<dbReference type="SUPFAM" id="SSF46767">
    <property type="entry name" value="Methylated DNA-protein cysteine methyltransferase, C-terminal domain"/>
    <property type="match status" value="1"/>
</dbReference>
<dbReference type="GO" id="GO:0003908">
    <property type="term" value="F:methylated-DNA-[protein]-cysteine S-methyltransferase activity"/>
    <property type="evidence" value="ECO:0007669"/>
    <property type="project" value="UniProtKB-EC"/>
</dbReference>
<dbReference type="PANTHER" id="PTHR10815">
    <property type="entry name" value="METHYLATED-DNA--PROTEIN-CYSTEINE METHYLTRANSFERASE"/>
    <property type="match status" value="1"/>
</dbReference>
<dbReference type="InterPro" id="IPR014048">
    <property type="entry name" value="MethylDNA_cys_MeTrfase_DNA-bd"/>
</dbReference>
<comment type="similarity">
    <text evidence="2">Belongs to the MGMT family.</text>
</comment>
<dbReference type="InterPro" id="IPR001497">
    <property type="entry name" value="MethylDNA_cys_MeTrfase_AS"/>
</dbReference>
<proteinExistence type="inferred from homology"/>
<evidence type="ECO:0000256" key="1">
    <source>
        <dbReference type="ARBA" id="ARBA00001286"/>
    </source>
</evidence>
<evidence type="ECO:0000256" key="4">
    <source>
        <dbReference type="ARBA" id="ARBA00022603"/>
    </source>
</evidence>
<sequence>MPTFKYDVLSHKGHRYYLIADETGVLFVGSPDNPLAEATEFLNSADWLPAIHHELDPVKNQLAEFLTGTRQTFDIPYHFITGTVFQRTVWRQLQRIPYGTTVSYQELAAAINRPTAVRAVASAVAANPLLFIVPCHRVILSSGEVGQYRGGEQLKRELLNLEQL</sequence>
<dbReference type="Gene3D" id="1.10.10.10">
    <property type="entry name" value="Winged helix-like DNA-binding domain superfamily/Winged helix DNA-binding domain"/>
    <property type="match status" value="1"/>
</dbReference>
<comment type="catalytic activity">
    <reaction evidence="1">
        <text>a 4-O-methyl-thymidine in DNA + L-cysteinyl-[protein] = a thymidine in DNA + S-methyl-L-cysteinyl-[protein]</text>
        <dbReference type="Rhea" id="RHEA:53428"/>
        <dbReference type="Rhea" id="RHEA-COMP:10131"/>
        <dbReference type="Rhea" id="RHEA-COMP:10132"/>
        <dbReference type="Rhea" id="RHEA-COMP:13555"/>
        <dbReference type="Rhea" id="RHEA-COMP:13556"/>
        <dbReference type="ChEBI" id="CHEBI:29950"/>
        <dbReference type="ChEBI" id="CHEBI:82612"/>
        <dbReference type="ChEBI" id="CHEBI:137386"/>
        <dbReference type="ChEBI" id="CHEBI:137387"/>
        <dbReference type="EC" id="2.1.1.63"/>
    </reaction>
</comment>
<evidence type="ECO:0000313" key="10">
    <source>
        <dbReference type="EMBL" id="PWG00013.1"/>
    </source>
</evidence>
<comment type="caution">
    <text evidence="10">The sequence shown here is derived from an EMBL/GenBank/DDBJ whole genome shotgun (WGS) entry which is preliminary data.</text>
</comment>
<evidence type="ECO:0000256" key="8">
    <source>
        <dbReference type="ARBA" id="ARBA00049348"/>
    </source>
</evidence>
<dbReference type="GO" id="GO:0032259">
    <property type="term" value="P:methylation"/>
    <property type="evidence" value="ECO:0007669"/>
    <property type="project" value="UniProtKB-KW"/>
</dbReference>
<dbReference type="CDD" id="cd06445">
    <property type="entry name" value="ATase"/>
    <property type="match status" value="1"/>
</dbReference>